<dbReference type="Proteomes" id="UP000197153">
    <property type="component" value="Chromosome 3"/>
</dbReference>
<evidence type="ECO:0000256" key="2">
    <source>
        <dbReference type="SAM" id="MobiDB-lite"/>
    </source>
</evidence>
<feature type="compositionally biased region" description="Pro residues" evidence="2">
    <location>
        <begin position="586"/>
        <end position="597"/>
    </location>
</feature>
<proteinExistence type="predicted"/>
<dbReference type="KEGG" id="nao:Y958_27055"/>
<dbReference type="InterPro" id="IPR019734">
    <property type="entry name" value="TPR_rpt"/>
</dbReference>
<dbReference type="Pfam" id="PF13374">
    <property type="entry name" value="TPR_10"/>
    <property type="match status" value="1"/>
</dbReference>
<dbReference type="GO" id="GO:0016757">
    <property type="term" value="F:glycosyltransferase activity"/>
    <property type="evidence" value="ECO:0007669"/>
    <property type="project" value="InterPro"/>
</dbReference>
<gene>
    <name evidence="3" type="ORF">Y958_27055</name>
</gene>
<accession>A0A248K273</accession>
<keyword evidence="1" id="KW-0802">TPR repeat</keyword>
<dbReference type="InterPro" id="IPR002201">
    <property type="entry name" value="Glyco_trans_9"/>
</dbReference>
<dbReference type="Pfam" id="PF01075">
    <property type="entry name" value="Glyco_transf_9"/>
    <property type="match status" value="1"/>
</dbReference>
<dbReference type="AlphaFoldDB" id="A0A248K273"/>
<dbReference type="Gene3D" id="3.40.50.2000">
    <property type="entry name" value="Glycogen Phosphorylase B"/>
    <property type="match status" value="1"/>
</dbReference>
<dbReference type="RefSeq" id="WP_088874952.1">
    <property type="nucleotide sequence ID" value="NZ_CP022112.1"/>
</dbReference>
<dbReference type="PROSITE" id="PS50005">
    <property type="entry name" value="TPR"/>
    <property type="match status" value="2"/>
</dbReference>
<reference evidence="3 4" key="1">
    <citation type="submission" date="2017-06" db="EMBL/GenBank/DDBJ databases">
        <title>Complete genome sequence of Nitrospirillum amazonense strain CBAmC, an endophytic nitrogen-fixing and plant growth-promoting bacterium, isolated from sugarcane.</title>
        <authorList>
            <person name="Schwab S."/>
            <person name="dos Santos Teixeira K.R."/>
            <person name="Simoes Araujo J.L."/>
            <person name="Soares Vidal M."/>
            <person name="Borges de Freitas H.R."/>
            <person name="Rivello Crivelaro A.L."/>
            <person name="Bueno de Camargo Nunes A."/>
            <person name="dos Santos C.M."/>
            <person name="Palmeira da Silva Rosa D."/>
            <person name="da Silva Padilha D."/>
            <person name="da Silva E."/>
            <person name="Araujo Terra L."/>
            <person name="Soares Mendes V."/>
            <person name="Farinelli L."/>
            <person name="Magalhaes Cruz L."/>
            <person name="Baldani J.I."/>
        </authorList>
    </citation>
    <scope>NUCLEOTIDE SEQUENCE [LARGE SCALE GENOMIC DNA]</scope>
    <source>
        <strain evidence="3 4">CBAmC</strain>
    </source>
</reference>
<evidence type="ECO:0000256" key="1">
    <source>
        <dbReference type="PROSITE-ProRule" id="PRU00339"/>
    </source>
</evidence>
<sequence>MSGNNSGDFSIPVVERSGDMLMELGRRVPVFAQGLQLQAAGRTAEARQVFLQLTERPEVTAPSLHQLGVMAAYEGDNLRAAGLFEHALKIEPGEPLYYCSLGTVFERMGDLPRAAAAMLNLAVMLQTRGQHADAMPLYRRILALSPLNYSAWVNMGTGLAWMGQSREAVVPLIVGVILFGRVLPEARDLGRQLVDEISDRLPELTAALATLPEGMPDGRLERLEEVLQTLDKALRTAGFIDATVMALDMALKLAPGNALARWNHSLACLARGDFATGWADYEWRWVWDQFPEPRRILAAPQWRGENLAGKRIYVWGEQGFGDILQFTPLAHILRDRHGLADLVLEVSSPLTGVLSTALAKDGIRVVPRPDNPHMFSVQESFDYHVPLLSLPHMLSLRVADLPLLPGWLTLPEEQVARGRTLLPPPNGRRRVGVVWAGRPQHSEDARRSLPLAHLGAVLDAIPDADWFSLQVGPRAGESLAFKGRLHDLSPKLQDFIDTAAVIANLDHVVAVDTGVAHLAGSMGKPVSLLLAHSVDWRWGIGDTTSPWYPNHRVHRQPALGDWLSAIAALKEEHAQYGMTVPAPASDAPPPEASPGPKPARAGRKASVTATAKP</sequence>
<dbReference type="SUPFAM" id="SSF53756">
    <property type="entry name" value="UDP-Glycosyltransferase/glycogen phosphorylase"/>
    <property type="match status" value="1"/>
</dbReference>
<feature type="region of interest" description="Disordered" evidence="2">
    <location>
        <begin position="579"/>
        <end position="613"/>
    </location>
</feature>
<feature type="repeat" description="TPR" evidence="1">
    <location>
        <begin position="61"/>
        <end position="94"/>
    </location>
</feature>
<evidence type="ECO:0000313" key="4">
    <source>
        <dbReference type="Proteomes" id="UP000197153"/>
    </source>
</evidence>
<evidence type="ECO:0008006" key="5">
    <source>
        <dbReference type="Google" id="ProtNLM"/>
    </source>
</evidence>
<evidence type="ECO:0000313" key="3">
    <source>
        <dbReference type="EMBL" id="ASG24528.1"/>
    </source>
</evidence>
<protein>
    <recommendedName>
        <fullName evidence="5">Glycosyltransferase</fullName>
    </recommendedName>
</protein>
<dbReference type="EMBL" id="CP022112">
    <property type="protein sequence ID" value="ASG24528.1"/>
    <property type="molecule type" value="Genomic_DNA"/>
</dbReference>
<name>A0A248K273_9PROT</name>
<keyword evidence="4" id="KW-1185">Reference proteome</keyword>
<dbReference type="SUPFAM" id="SSF48452">
    <property type="entry name" value="TPR-like"/>
    <property type="match status" value="1"/>
</dbReference>
<organism evidence="3 4">
    <name type="scientific">Nitrospirillum viridazoti CBAmc</name>
    <dbReference type="NCBI Taxonomy" id="1441467"/>
    <lineage>
        <taxon>Bacteria</taxon>
        <taxon>Pseudomonadati</taxon>
        <taxon>Pseudomonadota</taxon>
        <taxon>Alphaproteobacteria</taxon>
        <taxon>Rhodospirillales</taxon>
        <taxon>Azospirillaceae</taxon>
        <taxon>Nitrospirillum</taxon>
        <taxon>Nitrospirillum viridazoti</taxon>
    </lineage>
</organism>
<feature type="repeat" description="TPR" evidence="1">
    <location>
        <begin position="115"/>
        <end position="148"/>
    </location>
</feature>
<dbReference type="InterPro" id="IPR011990">
    <property type="entry name" value="TPR-like_helical_dom_sf"/>
</dbReference>
<dbReference type="Gene3D" id="1.25.40.10">
    <property type="entry name" value="Tetratricopeptide repeat domain"/>
    <property type="match status" value="1"/>
</dbReference>
<dbReference type="SMART" id="SM00028">
    <property type="entry name" value="TPR"/>
    <property type="match status" value="2"/>
</dbReference>